<dbReference type="GO" id="GO:0005615">
    <property type="term" value="C:extracellular space"/>
    <property type="evidence" value="ECO:0007669"/>
    <property type="project" value="TreeGrafter"/>
</dbReference>
<comment type="cofactor">
    <cofactor evidence="1">
        <name>Zn(2+)</name>
        <dbReference type="ChEBI" id="CHEBI:29105"/>
    </cofactor>
</comment>
<feature type="chain" id="PRO_5013046588" evidence="8">
    <location>
        <begin position="22"/>
        <end position="834"/>
    </location>
</feature>
<dbReference type="InterPro" id="IPR029062">
    <property type="entry name" value="Class_I_gatase-like"/>
</dbReference>
<dbReference type="Gene3D" id="3.40.630.10">
    <property type="entry name" value="Zn peptidases"/>
    <property type="match status" value="1"/>
</dbReference>
<dbReference type="PANTHER" id="PTHR11705:SF143">
    <property type="entry name" value="SLL0236 PROTEIN"/>
    <property type="match status" value="1"/>
</dbReference>
<dbReference type="SMART" id="SM00631">
    <property type="entry name" value="Zn_pept"/>
    <property type="match status" value="1"/>
</dbReference>
<keyword evidence="11" id="KW-1185">Reference proteome</keyword>
<dbReference type="CDD" id="cd06238">
    <property type="entry name" value="M14-like"/>
    <property type="match status" value="1"/>
</dbReference>
<evidence type="ECO:0000256" key="4">
    <source>
        <dbReference type="ARBA" id="ARBA00022801"/>
    </source>
</evidence>
<accession>A0A1T4QRZ7</accession>
<protein>
    <submittedName>
        <fullName evidence="10">Zinc carboxypeptidase</fullName>
    </submittedName>
</protein>
<dbReference type="CDD" id="cd03143">
    <property type="entry name" value="A4_beta-galactosidase_middle_domain"/>
    <property type="match status" value="1"/>
</dbReference>
<evidence type="ECO:0000313" key="11">
    <source>
        <dbReference type="Proteomes" id="UP000190888"/>
    </source>
</evidence>
<evidence type="ECO:0000256" key="7">
    <source>
        <dbReference type="PROSITE-ProRule" id="PRU01379"/>
    </source>
</evidence>
<feature type="domain" description="Peptidase M14" evidence="9">
    <location>
        <begin position="39"/>
        <end position="368"/>
    </location>
</feature>
<evidence type="ECO:0000256" key="2">
    <source>
        <dbReference type="ARBA" id="ARBA00005988"/>
    </source>
</evidence>
<keyword evidence="6" id="KW-0482">Metalloprotease</keyword>
<dbReference type="PANTHER" id="PTHR11705">
    <property type="entry name" value="PROTEASE FAMILY M14 CARBOXYPEPTIDASE A,B"/>
    <property type="match status" value="1"/>
</dbReference>
<dbReference type="InterPro" id="IPR000834">
    <property type="entry name" value="Peptidase_M14"/>
</dbReference>
<sequence>MIYMKKILTAFLFLAAVKMVAAQTLQSPEQFLGYKVGSKYTRHYRIVDYFRSVAQAKPAMVKLEKYGETNEGRELMMAFISSPENIQQLDAIRKNNLAMAGLGDKTAAMRDAPVIVWLSYNVHGNEPSSSEAAMLTLYALTDPNNQQAKEWLRNTVVVIDPCINPDGRDRYVNWFNSMVGTHFNADPASREHSEPWPGGRSNHYNFDLNRDWAWQTQIETRQRLKVYNQWLPQVHVDFHEQGYNAPYYFAPAAEPFHDVITPWQRDFQVMIGKNNAKYFDTNGWLYFTKENFDLLYPSYGDTYPIYNGAIGMTFEQGGHSRGGLAVATSSGDTLTLTDRATHHYTTGLSTIETASANREKLISEFRKFFDDGRNGKVGEYKTYVLTDKDPNKLRAVAQLLAQNGIAYGNVSEKNFRGLNYVTGKDEAYADEGYNLAVSAYQPHGVMVKVLMEPKTMVADSNTYDITAWSVPYAYGVKAYALKEKLDVSSSWKDNSIVTDVNASYGMLIPYTSFNGSRLLAQLLKNGVKVRFAEKPFTYKGKTYNRGTLIVIKTNNAGNWSAVVNAACRQFNIQADIVETGMMDKGADFGSPDTRLIANAPKIAVFTGEQASSLGAGEVWHFFDKVIDYPVSMINAADAGRINLKNYDVLVIPDGYYRSLSEKSISDKLKDFVRSGGKIVALEGAVSALASGDWGIKVKEDKSDDKGEYANVKKYGDRNTSSLSGSIPGAIYKMELDNTHPLAFGYPDYYFTLKQDATLFEFMKDGWNVGVMKKDAYVTGFAGVKIRSKLKDGMLFGVQDMGSGNVVYLAENPLFRSFWENGKMLFANAVFLVGQ</sequence>
<feature type="signal peptide" evidence="8">
    <location>
        <begin position="1"/>
        <end position="21"/>
    </location>
</feature>
<dbReference type="GO" id="GO:0004181">
    <property type="term" value="F:metallocarboxypeptidase activity"/>
    <property type="evidence" value="ECO:0007669"/>
    <property type="project" value="InterPro"/>
</dbReference>
<comment type="similarity">
    <text evidence="2 7">Belongs to the peptidase M14 family.</text>
</comment>
<dbReference type="AlphaFoldDB" id="A0A1T4QRZ7"/>
<keyword evidence="10" id="KW-0121">Carboxypeptidase</keyword>
<dbReference type="GO" id="GO:0008270">
    <property type="term" value="F:zinc ion binding"/>
    <property type="evidence" value="ECO:0007669"/>
    <property type="project" value="InterPro"/>
</dbReference>
<evidence type="ECO:0000256" key="8">
    <source>
        <dbReference type="SAM" id="SignalP"/>
    </source>
</evidence>
<keyword evidence="4" id="KW-0378">Hydrolase</keyword>
<dbReference type="GO" id="GO:0006508">
    <property type="term" value="P:proteolysis"/>
    <property type="evidence" value="ECO:0007669"/>
    <property type="project" value="UniProtKB-KW"/>
</dbReference>
<evidence type="ECO:0000259" key="9">
    <source>
        <dbReference type="PROSITE" id="PS52035"/>
    </source>
</evidence>
<reference evidence="10 11" key="1">
    <citation type="submission" date="2017-02" db="EMBL/GenBank/DDBJ databases">
        <authorList>
            <person name="Peterson S.W."/>
        </authorList>
    </citation>
    <scope>NUCLEOTIDE SEQUENCE [LARGE SCALE GENOMIC DNA]</scope>
    <source>
        <strain evidence="10 11">DSM 22335</strain>
    </source>
</reference>
<evidence type="ECO:0000256" key="5">
    <source>
        <dbReference type="ARBA" id="ARBA00022833"/>
    </source>
</evidence>
<keyword evidence="8" id="KW-0732">Signal</keyword>
<gene>
    <name evidence="10" type="ORF">SAMN04488132_10961</name>
</gene>
<dbReference type="Proteomes" id="UP000190888">
    <property type="component" value="Unassembled WGS sequence"/>
</dbReference>
<dbReference type="STRING" id="413434.SAMN04488132_10961"/>
<dbReference type="SUPFAM" id="SSF53187">
    <property type="entry name" value="Zn-dependent exopeptidases"/>
    <property type="match status" value="1"/>
</dbReference>
<keyword evidence="5" id="KW-0862">Zinc</keyword>
<evidence type="ECO:0000256" key="6">
    <source>
        <dbReference type="ARBA" id="ARBA00023049"/>
    </source>
</evidence>
<dbReference type="EMBL" id="FUWH01000009">
    <property type="protein sequence ID" value="SKA06475.1"/>
    <property type="molecule type" value="Genomic_DNA"/>
</dbReference>
<dbReference type="SUPFAM" id="SSF52317">
    <property type="entry name" value="Class I glutamine amidotransferase-like"/>
    <property type="match status" value="1"/>
</dbReference>
<evidence type="ECO:0000313" key="10">
    <source>
        <dbReference type="EMBL" id="SKA06475.1"/>
    </source>
</evidence>
<dbReference type="Pfam" id="PF00246">
    <property type="entry name" value="Peptidase_M14"/>
    <property type="match status" value="1"/>
</dbReference>
<comment type="caution">
    <text evidence="7">Lacks conserved residue(s) required for the propagation of feature annotation.</text>
</comment>
<keyword evidence="3" id="KW-0645">Protease</keyword>
<evidence type="ECO:0000256" key="1">
    <source>
        <dbReference type="ARBA" id="ARBA00001947"/>
    </source>
</evidence>
<dbReference type="PROSITE" id="PS52035">
    <property type="entry name" value="PEPTIDASE_M14"/>
    <property type="match status" value="1"/>
</dbReference>
<proteinExistence type="inferred from homology"/>
<evidence type="ECO:0000256" key="3">
    <source>
        <dbReference type="ARBA" id="ARBA00022670"/>
    </source>
</evidence>
<organism evidence="10 11">
    <name type="scientific">Sediminibacterium ginsengisoli</name>
    <dbReference type="NCBI Taxonomy" id="413434"/>
    <lineage>
        <taxon>Bacteria</taxon>
        <taxon>Pseudomonadati</taxon>
        <taxon>Bacteroidota</taxon>
        <taxon>Chitinophagia</taxon>
        <taxon>Chitinophagales</taxon>
        <taxon>Chitinophagaceae</taxon>
        <taxon>Sediminibacterium</taxon>
    </lineage>
</organism>
<name>A0A1T4QRZ7_9BACT</name>